<dbReference type="AlphaFoldDB" id="A0AAD8NHH5"/>
<dbReference type="Pfam" id="PF00403">
    <property type="entry name" value="HMA"/>
    <property type="match status" value="1"/>
</dbReference>
<reference evidence="4" key="1">
    <citation type="journal article" date="2023" name="bioRxiv">
        <title>Improved chromosome-level genome assembly for marigold (Tagetes erecta).</title>
        <authorList>
            <person name="Jiang F."/>
            <person name="Yuan L."/>
            <person name="Wang S."/>
            <person name="Wang H."/>
            <person name="Xu D."/>
            <person name="Wang A."/>
            <person name="Fan W."/>
        </authorList>
    </citation>
    <scope>NUCLEOTIDE SEQUENCE</scope>
    <source>
        <strain evidence="4">WSJ</strain>
        <tissue evidence="4">Leaf</tissue>
    </source>
</reference>
<dbReference type="EMBL" id="JAUHHV010000011">
    <property type="protein sequence ID" value="KAK1408123.1"/>
    <property type="molecule type" value="Genomic_DNA"/>
</dbReference>
<dbReference type="Proteomes" id="UP001229421">
    <property type="component" value="Unassembled WGS sequence"/>
</dbReference>
<dbReference type="PROSITE" id="PS50846">
    <property type="entry name" value="HMA_2"/>
    <property type="match status" value="1"/>
</dbReference>
<evidence type="ECO:0000259" key="3">
    <source>
        <dbReference type="PROSITE" id="PS50846"/>
    </source>
</evidence>
<sequence>MLLSQYFLHICILKDPSLLLVMCWKWNKNNLDKVVVAEFNISLYCDECERLVSETISKIKGVEKFMTDMTRHHVVVMGKINPAKVLKKLKKTGKRVEMILSCEYDIPDDVEPEDGDEDDFLRPAPNPLMYDYLRESTLYTIFSDENPNACSIM</sequence>
<dbReference type="GO" id="GO:0016020">
    <property type="term" value="C:membrane"/>
    <property type="evidence" value="ECO:0007669"/>
    <property type="project" value="UniProtKB-SubCell"/>
</dbReference>
<protein>
    <recommendedName>
        <fullName evidence="3">HMA domain-containing protein</fullName>
    </recommendedName>
</protein>
<evidence type="ECO:0000313" key="4">
    <source>
        <dbReference type="EMBL" id="KAK1408123.1"/>
    </source>
</evidence>
<dbReference type="InterPro" id="IPR036163">
    <property type="entry name" value="HMA_dom_sf"/>
</dbReference>
<comment type="subcellular location">
    <subcellularLocation>
        <location evidence="1">Membrane</location>
        <topology evidence="1">Peripheral membrane protein</topology>
    </subcellularLocation>
</comment>
<feature type="domain" description="HMA" evidence="3">
    <location>
        <begin position="34"/>
        <end position="97"/>
    </location>
</feature>
<dbReference type="GO" id="GO:0046872">
    <property type="term" value="F:metal ion binding"/>
    <property type="evidence" value="ECO:0007669"/>
    <property type="project" value="UniProtKB-KW"/>
</dbReference>
<name>A0AAD8NHH5_TARER</name>
<dbReference type="SUPFAM" id="SSF55008">
    <property type="entry name" value="HMA, heavy metal-associated domain"/>
    <property type="match status" value="1"/>
</dbReference>
<dbReference type="Gene3D" id="3.30.70.100">
    <property type="match status" value="1"/>
</dbReference>
<evidence type="ECO:0000313" key="5">
    <source>
        <dbReference type="Proteomes" id="UP001229421"/>
    </source>
</evidence>
<comment type="caution">
    <text evidence="4">The sequence shown here is derived from an EMBL/GenBank/DDBJ whole genome shotgun (WGS) entry which is preliminary data.</text>
</comment>
<gene>
    <name evidence="4" type="ORF">QVD17_39757</name>
</gene>
<proteinExistence type="predicted"/>
<dbReference type="InterPro" id="IPR006121">
    <property type="entry name" value="HMA_dom"/>
</dbReference>
<keyword evidence="2" id="KW-0479">Metal-binding</keyword>
<dbReference type="GO" id="GO:0009626">
    <property type="term" value="P:plant-type hypersensitive response"/>
    <property type="evidence" value="ECO:0007669"/>
    <property type="project" value="UniProtKB-KW"/>
</dbReference>
<dbReference type="PANTHER" id="PTHR22814:SF311">
    <property type="entry name" value="OS04G0502000 PROTEIN"/>
    <property type="match status" value="1"/>
</dbReference>
<keyword evidence="5" id="KW-1185">Reference proteome</keyword>
<accession>A0AAD8NHH5</accession>
<organism evidence="4 5">
    <name type="scientific">Tagetes erecta</name>
    <name type="common">African marigold</name>
    <dbReference type="NCBI Taxonomy" id="13708"/>
    <lineage>
        <taxon>Eukaryota</taxon>
        <taxon>Viridiplantae</taxon>
        <taxon>Streptophyta</taxon>
        <taxon>Embryophyta</taxon>
        <taxon>Tracheophyta</taxon>
        <taxon>Spermatophyta</taxon>
        <taxon>Magnoliopsida</taxon>
        <taxon>eudicotyledons</taxon>
        <taxon>Gunneridae</taxon>
        <taxon>Pentapetalae</taxon>
        <taxon>asterids</taxon>
        <taxon>campanulids</taxon>
        <taxon>Asterales</taxon>
        <taxon>Asteraceae</taxon>
        <taxon>Asteroideae</taxon>
        <taxon>Heliantheae alliance</taxon>
        <taxon>Tageteae</taxon>
        <taxon>Tagetes</taxon>
    </lineage>
</organism>
<dbReference type="PANTHER" id="PTHR22814">
    <property type="entry name" value="COPPER TRANSPORT PROTEIN ATOX1-RELATED"/>
    <property type="match status" value="1"/>
</dbReference>
<evidence type="ECO:0000256" key="1">
    <source>
        <dbReference type="ARBA" id="ARBA00004170"/>
    </source>
</evidence>
<dbReference type="CDD" id="cd00371">
    <property type="entry name" value="HMA"/>
    <property type="match status" value="1"/>
</dbReference>
<evidence type="ECO:0000256" key="2">
    <source>
        <dbReference type="ARBA" id="ARBA00022723"/>
    </source>
</evidence>